<keyword evidence="1" id="KW-0479">Metal-binding</keyword>
<name>A0ABD4Y9U5_9PSED</name>
<dbReference type="SUPFAM" id="SSF55031">
    <property type="entry name" value="Bacterial exopeptidase dimerisation domain"/>
    <property type="match status" value="1"/>
</dbReference>
<dbReference type="Pfam" id="PF01546">
    <property type="entry name" value="Peptidase_M20"/>
    <property type="match status" value="1"/>
</dbReference>
<keyword evidence="2 5" id="KW-0378">Hydrolase</keyword>
<evidence type="ECO:0000256" key="2">
    <source>
        <dbReference type="ARBA" id="ARBA00022801"/>
    </source>
</evidence>
<dbReference type="SUPFAM" id="SSF53187">
    <property type="entry name" value="Zn-dependent exopeptidases"/>
    <property type="match status" value="1"/>
</dbReference>
<organism evidence="5 6">
    <name type="scientific">Pseudomonas juntendi</name>
    <dbReference type="NCBI Taxonomy" id="2666183"/>
    <lineage>
        <taxon>Bacteria</taxon>
        <taxon>Pseudomonadati</taxon>
        <taxon>Pseudomonadota</taxon>
        <taxon>Gammaproteobacteria</taxon>
        <taxon>Pseudomonadales</taxon>
        <taxon>Pseudomonadaceae</taxon>
        <taxon>Pseudomonas</taxon>
    </lineage>
</organism>
<evidence type="ECO:0000313" key="6">
    <source>
        <dbReference type="Proteomes" id="UP001160152"/>
    </source>
</evidence>
<proteinExistence type="predicted"/>
<dbReference type="Proteomes" id="UP001160152">
    <property type="component" value="Unassembled WGS sequence"/>
</dbReference>
<gene>
    <name evidence="5" type="primary">argE</name>
    <name evidence="5" type="ORF">N5C70_05760</name>
</gene>
<dbReference type="Gene3D" id="3.30.70.360">
    <property type="match status" value="1"/>
</dbReference>
<dbReference type="RefSeq" id="WP_256673206.1">
    <property type="nucleotide sequence ID" value="NZ_JAOCBV010000001.1"/>
</dbReference>
<dbReference type="InterPro" id="IPR002933">
    <property type="entry name" value="Peptidase_M20"/>
</dbReference>
<dbReference type="CDD" id="cd03894">
    <property type="entry name" value="M20_ArgE"/>
    <property type="match status" value="1"/>
</dbReference>
<dbReference type="NCBIfam" id="NF005710">
    <property type="entry name" value="PRK07522.1"/>
    <property type="match status" value="1"/>
</dbReference>
<dbReference type="InterPro" id="IPR036264">
    <property type="entry name" value="Bact_exopeptidase_dim_dom"/>
</dbReference>
<feature type="domain" description="Peptidase M20 dimerisation" evidence="4">
    <location>
        <begin position="222"/>
        <end position="332"/>
    </location>
</feature>
<dbReference type="PANTHER" id="PTHR43808:SF31">
    <property type="entry name" value="N-ACETYL-L-CITRULLINE DEACETYLASE"/>
    <property type="match status" value="1"/>
</dbReference>
<dbReference type="InterPro" id="IPR011650">
    <property type="entry name" value="Peptidase_M20_dimer"/>
</dbReference>
<dbReference type="InterPro" id="IPR050072">
    <property type="entry name" value="Peptidase_M20A"/>
</dbReference>
<dbReference type="NCBIfam" id="TIGR01892">
    <property type="entry name" value="AcOrn-deacetyl"/>
    <property type="match status" value="1"/>
</dbReference>
<accession>A0ABD4Y9U5</accession>
<dbReference type="PANTHER" id="PTHR43808">
    <property type="entry name" value="ACETYLORNITHINE DEACETYLASE"/>
    <property type="match status" value="1"/>
</dbReference>
<dbReference type="GO" id="GO:0008777">
    <property type="term" value="F:acetylornithine deacetylase activity"/>
    <property type="evidence" value="ECO:0007669"/>
    <property type="project" value="UniProtKB-EC"/>
</dbReference>
<reference evidence="5 6" key="1">
    <citation type="submission" date="2022-09" db="EMBL/GenBank/DDBJ databases">
        <title>Intensive care unit water sources are persistently colonized with multi-drug resistant bacteria and are the site of extensive horizontal gene transfer of antibiotic resistance genes.</title>
        <authorList>
            <person name="Diorio-Toth L."/>
        </authorList>
    </citation>
    <scope>NUCLEOTIDE SEQUENCE [LARGE SCALE GENOMIC DNA]</scope>
    <source>
        <strain evidence="5 6">GD03901</strain>
    </source>
</reference>
<protein>
    <submittedName>
        <fullName evidence="5">Acetylornithine deacetylase</fullName>
        <ecNumber evidence="5">3.5.1.16</ecNumber>
    </submittedName>
</protein>
<evidence type="ECO:0000256" key="3">
    <source>
        <dbReference type="ARBA" id="ARBA00023285"/>
    </source>
</evidence>
<dbReference type="Gene3D" id="3.40.630.10">
    <property type="entry name" value="Zn peptidases"/>
    <property type="match status" value="1"/>
</dbReference>
<dbReference type="AlphaFoldDB" id="A0ABD4Y9U5"/>
<evidence type="ECO:0000259" key="4">
    <source>
        <dbReference type="Pfam" id="PF07687"/>
    </source>
</evidence>
<dbReference type="EMBL" id="JAOCBV010000001">
    <property type="protein sequence ID" value="MDH0756246.1"/>
    <property type="molecule type" value="Genomic_DNA"/>
</dbReference>
<dbReference type="InterPro" id="IPR010169">
    <property type="entry name" value="AcOrn-deacetyl"/>
</dbReference>
<evidence type="ECO:0000313" key="5">
    <source>
        <dbReference type="EMBL" id="MDH0756246.1"/>
    </source>
</evidence>
<dbReference type="EC" id="3.5.1.16" evidence="5"/>
<sequence length="435" mass="47141">MQNFNNAGGWPHAMIQTWALVLGKLAPSTAAPTQCRCTLNEDHKMTSANFCTAYPWVERLISMDTKSALSNLGLIEVVRDYFKSYGIDSTLIYDRDGRKANLFATVPACDGSTTGGLVLSGHTDVVPVTSQAWASDPFSPTVRDNKLYGRGACDMKGFIGVALEQLPNMLRTALKAPLHFALSYDEEIGCAGAPSMVQDLVKRGVAPQGCIVGEPTGMGIVVAHKGINAYRCKVKGYAAHSSLQPAGVNAIEYAARLITFISDLARQSSHHGPFDEGFDVPFSTAQTGTISGGIAINTIPEHCEFQFEFRNLPGVDPESIYAKITRYAEEVLQPEMKSRVHTAGIVFEKISRAPALSPSEKEAICTLIAGLRQDTRVRRVSYATEAGLFQEVGVPTIVCGPGYIEQAHKANEYVSLEQLDLCNSFLNKLVLSQQV</sequence>
<evidence type="ECO:0000256" key="1">
    <source>
        <dbReference type="ARBA" id="ARBA00022723"/>
    </source>
</evidence>
<dbReference type="Pfam" id="PF07687">
    <property type="entry name" value="M20_dimer"/>
    <property type="match status" value="1"/>
</dbReference>
<comment type="caution">
    <text evidence="5">The sequence shown here is derived from an EMBL/GenBank/DDBJ whole genome shotgun (WGS) entry which is preliminary data.</text>
</comment>
<dbReference type="GO" id="GO:0046872">
    <property type="term" value="F:metal ion binding"/>
    <property type="evidence" value="ECO:0007669"/>
    <property type="project" value="UniProtKB-KW"/>
</dbReference>
<keyword evidence="3" id="KW-0170">Cobalt</keyword>